<dbReference type="PROSITE" id="PS50918">
    <property type="entry name" value="WWE"/>
    <property type="match status" value="1"/>
</dbReference>
<dbReference type="SUPFAM" id="SSF117839">
    <property type="entry name" value="WWE domain"/>
    <property type="match status" value="1"/>
</dbReference>
<evidence type="ECO:0000313" key="3">
    <source>
        <dbReference type="EMBL" id="EGD80693.1"/>
    </source>
</evidence>
<dbReference type="InterPro" id="IPR018123">
    <property type="entry name" value="WWE-dom_subgr"/>
</dbReference>
<dbReference type="InterPro" id="IPR037197">
    <property type="entry name" value="WWE_dom_sf"/>
</dbReference>
<evidence type="ECO:0000256" key="1">
    <source>
        <dbReference type="SAM" id="MobiDB-lite"/>
    </source>
</evidence>
<feature type="region of interest" description="Disordered" evidence="1">
    <location>
        <begin position="1"/>
        <end position="138"/>
    </location>
</feature>
<sequence>MARPKRAKRGKAAAAADEEEDKKTKKRVEDEEEEEEDGVMDSGDETEIEDDDGDGDDDGEVSDDGLRKRKLARAKKAKKKAKKSSDGDDSDDDDDDGDEEEDDNDEEEDDDDDGTRRTRSATAKKKTQAKAKEKKTKAKAKASKKVVWQWLCGKRWVAYNPDDITLLEDAFTDGEDELRTKKLSFGNKRTEYVFDFLKMTQTNGDTSKVRSIRRATFEREPSGTDDEVGYAKLVRKHSKGWAAGKKKENNNKDRAIWSLGDLPPKLGAREIKYQAALGAQSRRSQRLDYGSAIRSHAHAKSCFDKMLENEARLSGEWACFYHSYSFAALLFEVQAAVAAVLFRFKSTYATLPRLLLEPFKFMGDAEDIMKKFKLMRGQDHDTRFRAVAISTTTSLLAPDSEAPPKNVFLSGYSCGDVSFLGILKTLLVSCHVPKKRVDSLAKEIVKLSEKHGLDVSQFGGKRCSSKLPGHMLQIFMKRHLVDKFAYAALPFGVVDKKRQPLSKALGGAGPVMGQARVCCHPAVFMRANLVRMFIYSADHTFHDNREKFQEELTALLDPILGRDDTREAAARGIFAGSLPDWYDSSDQSKYAKIANKFK</sequence>
<feature type="domain" description="WWE" evidence="2">
    <location>
        <begin position="134"/>
        <end position="214"/>
    </location>
</feature>
<feature type="compositionally biased region" description="Acidic residues" evidence="1">
    <location>
        <begin position="87"/>
        <end position="113"/>
    </location>
</feature>
<accession>F2TZW5</accession>
<evidence type="ECO:0000259" key="2">
    <source>
        <dbReference type="PROSITE" id="PS50918"/>
    </source>
</evidence>
<dbReference type="AlphaFoldDB" id="F2TZW5"/>
<dbReference type="OrthoDB" id="408436at2759"/>
<organism evidence="4">
    <name type="scientific">Salpingoeca rosetta (strain ATCC 50818 / BSB-021)</name>
    <dbReference type="NCBI Taxonomy" id="946362"/>
    <lineage>
        <taxon>Eukaryota</taxon>
        <taxon>Choanoflagellata</taxon>
        <taxon>Craspedida</taxon>
        <taxon>Salpingoecidae</taxon>
        <taxon>Salpingoeca</taxon>
    </lineage>
</organism>
<protein>
    <recommendedName>
        <fullName evidence="2">WWE domain-containing protein</fullName>
    </recommendedName>
</protein>
<feature type="compositionally biased region" description="Basic residues" evidence="1">
    <location>
        <begin position="117"/>
        <end position="138"/>
    </location>
</feature>
<feature type="compositionally biased region" description="Basic residues" evidence="1">
    <location>
        <begin position="67"/>
        <end position="82"/>
    </location>
</feature>
<reference evidence="3" key="1">
    <citation type="submission" date="2009-08" db="EMBL/GenBank/DDBJ databases">
        <title>Annotation of Salpingoeca rosetta.</title>
        <authorList>
            <consortium name="The Broad Institute Genome Sequencing Platform"/>
            <person name="Russ C."/>
            <person name="Cuomo C."/>
            <person name="Burger G."/>
            <person name="Gray M.W."/>
            <person name="Holland P.W.H."/>
            <person name="King N."/>
            <person name="Lang F.B.F."/>
            <person name="Roger A.J."/>
            <person name="Ruiz-Trillo I."/>
            <person name="Young S.K."/>
            <person name="Zeng Q."/>
            <person name="Gargeya S."/>
            <person name="Alvarado L."/>
            <person name="Berlin A."/>
            <person name="Chapman S.B."/>
            <person name="Chen Z."/>
            <person name="Freedman E."/>
            <person name="Gellesch M."/>
            <person name="Goldberg J."/>
            <person name="Griggs A."/>
            <person name="Gujja S."/>
            <person name="Heilman E."/>
            <person name="Heiman D."/>
            <person name="Howarth C."/>
            <person name="Mehta T."/>
            <person name="Neiman D."/>
            <person name="Pearson M."/>
            <person name="Roberts A."/>
            <person name="Saif S."/>
            <person name="Shea T."/>
            <person name="Shenoy N."/>
            <person name="Sisk P."/>
            <person name="Stolte C."/>
            <person name="Sykes S."/>
            <person name="White J."/>
            <person name="Yandava C."/>
            <person name="Haas B."/>
            <person name="Nusbaum C."/>
            <person name="Birren B."/>
        </authorList>
    </citation>
    <scope>NUCLEOTIDE SEQUENCE [LARGE SCALE GENOMIC DNA]</scope>
    <source>
        <strain evidence="3">ATCC 50818</strain>
    </source>
</reference>
<dbReference type="RefSeq" id="XP_004997254.1">
    <property type="nucleotide sequence ID" value="XM_004997197.1"/>
</dbReference>
<dbReference type="InParanoid" id="F2TZW5"/>
<dbReference type="Gene3D" id="3.30.720.50">
    <property type="match status" value="1"/>
</dbReference>
<name>F2TZW5_SALR5</name>
<dbReference type="SMART" id="SM00678">
    <property type="entry name" value="WWE"/>
    <property type="match status" value="1"/>
</dbReference>
<dbReference type="EMBL" id="GL832958">
    <property type="protein sequence ID" value="EGD80693.1"/>
    <property type="molecule type" value="Genomic_DNA"/>
</dbReference>
<dbReference type="eggNOG" id="ENOG502SQMV">
    <property type="taxonomic scope" value="Eukaryota"/>
</dbReference>
<dbReference type="KEGG" id="sre:PTSG_01283"/>
<gene>
    <name evidence="3" type="ORF">PTSG_01283</name>
</gene>
<dbReference type="Proteomes" id="UP000007799">
    <property type="component" value="Unassembled WGS sequence"/>
</dbReference>
<evidence type="ECO:0000313" key="4">
    <source>
        <dbReference type="Proteomes" id="UP000007799"/>
    </source>
</evidence>
<feature type="compositionally biased region" description="Basic residues" evidence="1">
    <location>
        <begin position="1"/>
        <end position="11"/>
    </location>
</feature>
<keyword evidence="4" id="KW-1185">Reference proteome</keyword>
<feature type="compositionally biased region" description="Acidic residues" evidence="1">
    <location>
        <begin position="30"/>
        <end position="63"/>
    </location>
</feature>
<dbReference type="InterPro" id="IPR004170">
    <property type="entry name" value="WWE_dom"/>
</dbReference>
<dbReference type="Pfam" id="PF02825">
    <property type="entry name" value="WWE"/>
    <property type="match status" value="1"/>
</dbReference>
<proteinExistence type="predicted"/>
<dbReference type="GO" id="GO:0008270">
    <property type="term" value="F:zinc ion binding"/>
    <property type="evidence" value="ECO:0007669"/>
    <property type="project" value="InterPro"/>
</dbReference>
<dbReference type="GeneID" id="16077849"/>